<feature type="compositionally biased region" description="Basic and acidic residues" evidence="1">
    <location>
        <begin position="18"/>
        <end position="28"/>
    </location>
</feature>
<dbReference type="Proteomes" id="UP001431783">
    <property type="component" value="Unassembled WGS sequence"/>
</dbReference>
<feature type="region of interest" description="Disordered" evidence="1">
    <location>
        <begin position="1"/>
        <end position="88"/>
    </location>
</feature>
<dbReference type="AlphaFoldDB" id="A0AAW1ULB6"/>
<protein>
    <submittedName>
        <fullName evidence="2">Uncharacterized protein</fullName>
    </submittedName>
</protein>
<evidence type="ECO:0000313" key="3">
    <source>
        <dbReference type="Proteomes" id="UP001431783"/>
    </source>
</evidence>
<feature type="compositionally biased region" description="Polar residues" evidence="1">
    <location>
        <begin position="31"/>
        <end position="41"/>
    </location>
</feature>
<reference evidence="2 3" key="1">
    <citation type="submission" date="2023-03" db="EMBL/GenBank/DDBJ databases">
        <title>Genome insight into feeding habits of ladybird beetles.</title>
        <authorList>
            <person name="Li H.-S."/>
            <person name="Huang Y.-H."/>
            <person name="Pang H."/>
        </authorList>
    </citation>
    <scope>NUCLEOTIDE SEQUENCE [LARGE SCALE GENOMIC DNA]</scope>
    <source>
        <strain evidence="2">SYSU_2023b</strain>
        <tissue evidence="2">Whole body</tissue>
    </source>
</reference>
<sequence length="102" mass="11631">MTSSRTFLSSSEKRKRKKETEGKNEKLPKISQYSKNDNLNNEKSSEHYSKSEESDPTKSIPELADAASNTSDYTDPEHPQQGTSKNRSELYFSVNNIFAICY</sequence>
<feature type="compositionally biased region" description="Polar residues" evidence="1">
    <location>
        <begin position="1"/>
        <end position="10"/>
    </location>
</feature>
<evidence type="ECO:0000313" key="2">
    <source>
        <dbReference type="EMBL" id="KAK9884381.1"/>
    </source>
</evidence>
<gene>
    <name evidence="2" type="ORF">WA026_005337</name>
</gene>
<name>A0AAW1ULB6_9CUCU</name>
<evidence type="ECO:0000256" key="1">
    <source>
        <dbReference type="SAM" id="MobiDB-lite"/>
    </source>
</evidence>
<dbReference type="EMBL" id="JARQZJ010000092">
    <property type="protein sequence ID" value="KAK9884381.1"/>
    <property type="molecule type" value="Genomic_DNA"/>
</dbReference>
<feature type="compositionally biased region" description="Basic and acidic residues" evidence="1">
    <location>
        <begin position="43"/>
        <end position="56"/>
    </location>
</feature>
<accession>A0AAW1ULB6</accession>
<proteinExistence type="predicted"/>
<organism evidence="2 3">
    <name type="scientific">Henosepilachna vigintioctopunctata</name>
    <dbReference type="NCBI Taxonomy" id="420089"/>
    <lineage>
        <taxon>Eukaryota</taxon>
        <taxon>Metazoa</taxon>
        <taxon>Ecdysozoa</taxon>
        <taxon>Arthropoda</taxon>
        <taxon>Hexapoda</taxon>
        <taxon>Insecta</taxon>
        <taxon>Pterygota</taxon>
        <taxon>Neoptera</taxon>
        <taxon>Endopterygota</taxon>
        <taxon>Coleoptera</taxon>
        <taxon>Polyphaga</taxon>
        <taxon>Cucujiformia</taxon>
        <taxon>Coccinelloidea</taxon>
        <taxon>Coccinellidae</taxon>
        <taxon>Epilachninae</taxon>
        <taxon>Epilachnini</taxon>
        <taxon>Henosepilachna</taxon>
    </lineage>
</organism>
<comment type="caution">
    <text evidence="2">The sequence shown here is derived from an EMBL/GenBank/DDBJ whole genome shotgun (WGS) entry which is preliminary data.</text>
</comment>
<keyword evidence="3" id="KW-1185">Reference proteome</keyword>